<gene>
    <name evidence="1" type="ORF">GMARGA_LOCUS35518</name>
</gene>
<comment type="caution">
    <text evidence="1">The sequence shown here is derived from an EMBL/GenBank/DDBJ whole genome shotgun (WGS) entry which is preliminary data.</text>
</comment>
<protein>
    <submittedName>
        <fullName evidence="1">3169_t:CDS:1</fullName>
    </submittedName>
</protein>
<dbReference type="EMBL" id="CAJVQB010066303">
    <property type="protein sequence ID" value="CAG8841605.1"/>
    <property type="molecule type" value="Genomic_DNA"/>
</dbReference>
<keyword evidence="2" id="KW-1185">Reference proteome</keyword>
<accession>A0ABN7WV89</accession>
<feature type="non-terminal residue" evidence="1">
    <location>
        <position position="1"/>
    </location>
</feature>
<proteinExistence type="predicted"/>
<sequence>FKLLESEDLLSILFRGIYIWTANTDEGINLLHYRKFDRYDLEPENSYFLKSPRFGRILKNMNKNAFMYKTIGTNEKYFKYDDLLKYYIKDLQIIKLYGNDLMKGLIEYQKNTYYIKKLFAFCLEQSLLQLKYGYLTTFIELIDIITSSLLELEQIDKSFDFTKRFLSKTALLISDDFKEDFLENNSSISHFEN</sequence>
<organism evidence="1 2">
    <name type="scientific">Gigaspora margarita</name>
    <dbReference type="NCBI Taxonomy" id="4874"/>
    <lineage>
        <taxon>Eukaryota</taxon>
        <taxon>Fungi</taxon>
        <taxon>Fungi incertae sedis</taxon>
        <taxon>Mucoromycota</taxon>
        <taxon>Glomeromycotina</taxon>
        <taxon>Glomeromycetes</taxon>
        <taxon>Diversisporales</taxon>
        <taxon>Gigasporaceae</taxon>
        <taxon>Gigaspora</taxon>
    </lineage>
</organism>
<feature type="non-terminal residue" evidence="1">
    <location>
        <position position="193"/>
    </location>
</feature>
<evidence type="ECO:0000313" key="2">
    <source>
        <dbReference type="Proteomes" id="UP000789901"/>
    </source>
</evidence>
<reference evidence="1 2" key="1">
    <citation type="submission" date="2021-06" db="EMBL/GenBank/DDBJ databases">
        <authorList>
            <person name="Kallberg Y."/>
            <person name="Tangrot J."/>
            <person name="Rosling A."/>
        </authorList>
    </citation>
    <scope>NUCLEOTIDE SEQUENCE [LARGE SCALE GENOMIC DNA]</scope>
    <source>
        <strain evidence="1 2">120-4 pot B 10/14</strain>
    </source>
</reference>
<name>A0ABN7WV89_GIGMA</name>
<dbReference type="Proteomes" id="UP000789901">
    <property type="component" value="Unassembled WGS sequence"/>
</dbReference>
<evidence type="ECO:0000313" key="1">
    <source>
        <dbReference type="EMBL" id="CAG8841605.1"/>
    </source>
</evidence>